<feature type="domain" description="BHLH" evidence="2">
    <location>
        <begin position="216"/>
        <end position="270"/>
    </location>
</feature>
<dbReference type="InterPro" id="IPR036638">
    <property type="entry name" value="HLH_DNA-bd_sf"/>
</dbReference>
<evidence type="ECO:0000313" key="4">
    <source>
        <dbReference type="Proteomes" id="UP000245768"/>
    </source>
</evidence>
<dbReference type="GeneID" id="37047633"/>
<protein>
    <recommendedName>
        <fullName evidence="2">BHLH domain-containing protein</fullName>
    </recommendedName>
</protein>
<evidence type="ECO:0000256" key="1">
    <source>
        <dbReference type="SAM" id="MobiDB-lite"/>
    </source>
</evidence>
<feature type="compositionally biased region" description="Basic and acidic residues" evidence="1">
    <location>
        <begin position="11"/>
        <end position="25"/>
    </location>
</feature>
<accession>A0A316YTV4</accession>
<feature type="compositionally biased region" description="Polar residues" evidence="1">
    <location>
        <begin position="93"/>
        <end position="109"/>
    </location>
</feature>
<keyword evidence="4" id="KW-1185">Reference proteome</keyword>
<proteinExistence type="predicted"/>
<name>A0A316YTV4_9BASI</name>
<evidence type="ECO:0000313" key="3">
    <source>
        <dbReference type="EMBL" id="PWN92847.1"/>
    </source>
</evidence>
<feature type="compositionally biased region" description="Basic and acidic residues" evidence="1">
    <location>
        <begin position="47"/>
        <end position="65"/>
    </location>
</feature>
<gene>
    <name evidence="3" type="ORF">FA10DRAFT_8041</name>
</gene>
<dbReference type="RefSeq" id="XP_025380045.1">
    <property type="nucleotide sequence ID" value="XM_025525717.1"/>
</dbReference>
<evidence type="ECO:0000259" key="2">
    <source>
        <dbReference type="PROSITE" id="PS50888"/>
    </source>
</evidence>
<dbReference type="PROSITE" id="PS50888">
    <property type="entry name" value="BHLH"/>
    <property type="match status" value="1"/>
</dbReference>
<reference evidence="3 4" key="1">
    <citation type="journal article" date="2018" name="Mol. Biol. Evol.">
        <title>Broad Genomic Sampling Reveals a Smut Pathogenic Ancestry of the Fungal Clade Ustilaginomycotina.</title>
        <authorList>
            <person name="Kijpornyongpan T."/>
            <person name="Mondo S.J."/>
            <person name="Barry K."/>
            <person name="Sandor L."/>
            <person name="Lee J."/>
            <person name="Lipzen A."/>
            <person name="Pangilinan J."/>
            <person name="LaButti K."/>
            <person name="Hainaut M."/>
            <person name="Henrissat B."/>
            <person name="Grigoriev I.V."/>
            <person name="Spatafora J.W."/>
            <person name="Aime M.C."/>
        </authorList>
    </citation>
    <scope>NUCLEOTIDE SEQUENCE [LARGE SCALE GENOMIC DNA]</scope>
    <source>
        <strain evidence="3 4">MCA 4198</strain>
    </source>
</reference>
<feature type="compositionally biased region" description="Low complexity" evidence="1">
    <location>
        <begin position="66"/>
        <end position="83"/>
    </location>
</feature>
<dbReference type="SUPFAM" id="SSF47459">
    <property type="entry name" value="HLH, helix-loop-helix DNA-binding domain"/>
    <property type="match status" value="1"/>
</dbReference>
<dbReference type="InParanoid" id="A0A316YTV4"/>
<organism evidence="3 4">
    <name type="scientific">Acaromyces ingoldii</name>
    <dbReference type="NCBI Taxonomy" id="215250"/>
    <lineage>
        <taxon>Eukaryota</taxon>
        <taxon>Fungi</taxon>
        <taxon>Dikarya</taxon>
        <taxon>Basidiomycota</taxon>
        <taxon>Ustilaginomycotina</taxon>
        <taxon>Exobasidiomycetes</taxon>
        <taxon>Exobasidiales</taxon>
        <taxon>Cryptobasidiaceae</taxon>
        <taxon>Acaromyces</taxon>
    </lineage>
</organism>
<dbReference type="EMBL" id="KZ819634">
    <property type="protein sequence ID" value="PWN92847.1"/>
    <property type="molecule type" value="Genomic_DNA"/>
</dbReference>
<dbReference type="InterPro" id="IPR011598">
    <property type="entry name" value="bHLH_dom"/>
</dbReference>
<dbReference type="AlphaFoldDB" id="A0A316YTV4"/>
<dbReference type="Proteomes" id="UP000245768">
    <property type="component" value="Unassembled WGS sequence"/>
</dbReference>
<feature type="compositionally biased region" description="Low complexity" evidence="1">
    <location>
        <begin position="26"/>
        <end position="41"/>
    </location>
</feature>
<dbReference type="OrthoDB" id="8964853at2759"/>
<feature type="region of interest" description="Disordered" evidence="1">
    <location>
        <begin position="1"/>
        <end position="270"/>
    </location>
</feature>
<feature type="compositionally biased region" description="Low complexity" evidence="1">
    <location>
        <begin position="110"/>
        <end position="136"/>
    </location>
</feature>
<dbReference type="GO" id="GO:0046983">
    <property type="term" value="F:protein dimerization activity"/>
    <property type="evidence" value="ECO:0007669"/>
    <property type="project" value="InterPro"/>
</dbReference>
<dbReference type="STRING" id="215250.A0A316YTV4"/>
<feature type="compositionally biased region" description="Basic and acidic residues" evidence="1">
    <location>
        <begin position="231"/>
        <end position="241"/>
    </location>
</feature>
<dbReference type="Pfam" id="PF00010">
    <property type="entry name" value="HLH"/>
    <property type="match status" value="1"/>
</dbReference>
<feature type="compositionally biased region" description="Polar residues" evidence="1">
    <location>
        <begin position="173"/>
        <end position="195"/>
    </location>
</feature>
<feature type="compositionally biased region" description="Basic and acidic residues" evidence="1">
    <location>
        <begin position="204"/>
        <end position="223"/>
    </location>
</feature>
<dbReference type="Gene3D" id="4.10.280.10">
    <property type="entry name" value="Helix-loop-helix DNA-binding domain"/>
    <property type="match status" value="1"/>
</dbReference>
<feature type="compositionally biased region" description="Basic and acidic residues" evidence="1">
    <location>
        <begin position="248"/>
        <end position="261"/>
    </location>
</feature>
<sequence>MSSTANGGAPAEEHVKSEQQQHDEAAAAAAAAAVAAAAAAAPGGEGDIPREEADGEGRDAQHQEDQGQQPQEQQPQDQSQDASSTNFFDEHQNYQYFPQSSGAGGNSFSAPFQAHPHPQHPHLGVEALGHAAAASEHAGRVPVPSVSAPEGDGGNVSSYTNDGDASMELGTSFADTTGASSMDSPTGNRSSSGKARSSLAPPDGAKKETPYSRSPELRVSHKLAERKRRKEMKDLFDDLRDQLPSVERSPKTSKGDEERACRAPRRSAHA</sequence>